<sequence length="366" mass="38770">MASKRAILSSILLLGARGIVSFAFETPRRSTARRRHRHRRHRATFQSSTSAPGERSQSSSTSAGGGGASVVVVPPPGEEEGSSPSLSQSAIEDLSTRGYAVVPGFLPRSFVDDLRRDAIALRSDSMFRRAGIGQDSSNALDEGVRVAETCFLGRGRRELSSSTSISSISSISSSSYAGGSGCVRDGPGGLHDVLDGLRESLDSLDPNAPRLDRNLDEVLYAYYPRGGYYRRHRDAVPNSASVLRRYSLLLYLNGEGYDPDVDGGRLRIHLDGGGDECPPGEEPKFVDVDPIGGTLVLFRSDAIPHEVLDTNAERYAVVGWYNRGVSPADIGTLGGAVGGGTNVARAAMLAVGMALVTFGVASILGQ</sequence>
<evidence type="ECO:0000259" key="10">
    <source>
        <dbReference type="PROSITE" id="PS51471"/>
    </source>
</evidence>
<reference evidence="11 12" key="1">
    <citation type="submission" date="2024-10" db="EMBL/GenBank/DDBJ databases">
        <title>Updated reference genomes for cyclostephanoid diatoms.</title>
        <authorList>
            <person name="Roberts W.R."/>
            <person name="Alverson A.J."/>
        </authorList>
    </citation>
    <scope>NUCLEOTIDE SEQUENCE [LARGE SCALE GENOMIC DNA]</scope>
    <source>
        <strain evidence="11 12">AJA276-08</strain>
    </source>
</reference>
<keyword evidence="4" id="KW-0223">Dioxygenase</keyword>
<keyword evidence="8" id="KW-1133">Transmembrane helix</keyword>
<dbReference type="EMBL" id="JALLAZ020001681">
    <property type="protein sequence ID" value="KAL3768301.1"/>
    <property type="molecule type" value="Genomic_DNA"/>
</dbReference>
<name>A0ABD3MWK2_9STRA</name>
<keyword evidence="12" id="KW-1185">Reference proteome</keyword>
<evidence type="ECO:0000256" key="8">
    <source>
        <dbReference type="SAM" id="Phobius"/>
    </source>
</evidence>
<evidence type="ECO:0000256" key="6">
    <source>
        <dbReference type="ARBA" id="ARBA00023004"/>
    </source>
</evidence>
<dbReference type="InterPro" id="IPR051559">
    <property type="entry name" value="HIF_prolyl_hydroxylases"/>
</dbReference>
<keyword evidence="2" id="KW-0479">Metal-binding</keyword>
<keyword evidence="9" id="KW-0732">Signal</keyword>
<dbReference type="GO" id="GO:0031418">
    <property type="term" value="F:L-ascorbic acid binding"/>
    <property type="evidence" value="ECO:0007669"/>
    <property type="project" value="UniProtKB-KW"/>
</dbReference>
<feature type="transmembrane region" description="Helical" evidence="8">
    <location>
        <begin position="346"/>
        <end position="365"/>
    </location>
</feature>
<dbReference type="SMART" id="SM00702">
    <property type="entry name" value="P4Hc"/>
    <property type="match status" value="1"/>
</dbReference>
<dbReference type="InterPro" id="IPR006620">
    <property type="entry name" value="Pro_4_hyd_alph"/>
</dbReference>
<keyword evidence="8" id="KW-0812">Transmembrane</keyword>
<keyword evidence="5" id="KW-0560">Oxidoreductase</keyword>
<evidence type="ECO:0000256" key="2">
    <source>
        <dbReference type="ARBA" id="ARBA00022723"/>
    </source>
</evidence>
<evidence type="ECO:0000256" key="9">
    <source>
        <dbReference type="SAM" id="SignalP"/>
    </source>
</evidence>
<dbReference type="PROSITE" id="PS51471">
    <property type="entry name" value="FE2OG_OXY"/>
    <property type="match status" value="1"/>
</dbReference>
<dbReference type="AlphaFoldDB" id="A0ABD3MWK2"/>
<dbReference type="PANTHER" id="PTHR12907">
    <property type="entry name" value="EGL NINE HOMOLOG-RELATED"/>
    <property type="match status" value="1"/>
</dbReference>
<evidence type="ECO:0000256" key="1">
    <source>
        <dbReference type="ARBA" id="ARBA00001961"/>
    </source>
</evidence>
<feature type="chain" id="PRO_5044843139" description="Fe2OG dioxygenase domain-containing protein" evidence="9">
    <location>
        <begin position="19"/>
        <end position="366"/>
    </location>
</feature>
<accession>A0ABD3MWK2</accession>
<organism evidence="11 12">
    <name type="scientific">Stephanodiscus triporus</name>
    <dbReference type="NCBI Taxonomy" id="2934178"/>
    <lineage>
        <taxon>Eukaryota</taxon>
        <taxon>Sar</taxon>
        <taxon>Stramenopiles</taxon>
        <taxon>Ochrophyta</taxon>
        <taxon>Bacillariophyta</taxon>
        <taxon>Coscinodiscophyceae</taxon>
        <taxon>Thalassiosirophycidae</taxon>
        <taxon>Stephanodiscales</taxon>
        <taxon>Stephanodiscaceae</taxon>
        <taxon>Stephanodiscus</taxon>
    </lineage>
</organism>
<feature type="region of interest" description="Disordered" evidence="7">
    <location>
        <begin position="28"/>
        <end position="89"/>
    </location>
</feature>
<comment type="cofactor">
    <cofactor evidence="1">
        <name>L-ascorbate</name>
        <dbReference type="ChEBI" id="CHEBI:38290"/>
    </cofactor>
</comment>
<evidence type="ECO:0000256" key="7">
    <source>
        <dbReference type="SAM" id="MobiDB-lite"/>
    </source>
</evidence>
<comment type="caution">
    <text evidence="11">The sequence shown here is derived from an EMBL/GenBank/DDBJ whole genome shotgun (WGS) entry which is preliminary data.</text>
</comment>
<dbReference type="Proteomes" id="UP001530315">
    <property type="component" value="Unassembled WGS sequence"/>
</dbReference>
<keyword evidence="6" id="KW-0408">Iron</keyword>
<evidence type="ECO:0000256" key="5">
    <source>
        <dbReference type="ARBA" id="ARBA00023002"/>
    </source>
</evidence>
<dbReference type="InterPro" id="IPR005123">
    <property type="entry name" value="Oxoglu/Fe-dep_dioxygenase_dom"/>
</dbReference>
<feature type="signal peptide" evidence="9">
    <location>
        <begin position="1"/>
        <end position="18"/>
    </location>
</feature>
<evidence type="ECO:0000313" key="11">
    <source>
        <dbReference type="EMBL" id="KAL3768301.1"/>
    </source>
</evidence>
<evidence type="ECO:0000256" key="3">
    <source>
        <dbReference type="ARBA" id="ARBA00022896"/>
    </source>
</evidence>
<feature type="compositionally biased region" description="Low complexity" evidence="7">
    <location>
        <begin position="53"/>
        <end position="62"/>
    </location>
</feature>
<dbReference type="Pfam" id="PF13640">
    <property type="entry name" value="2OG-FeII_Oxy_3"/>
    <property type="match status" value="1"/>
</dbReference>
<protein>
    <recommendedName>
        <fullName evidence="10">Fe2OG dioxygenase domain-containing protein</fullName>
    </recommendedName>
</protein>
<keyword evidence="3" id="KW-0847">Vitamin C</keyword>
<dbReference type="Gene3D" id="2.60.120.620">
    <property type="entry name" value="q2cbj1_9rhob like domain"/>
    <property type="match status" value="1"/>
</dbReference>
<evidence type="ECO:0000256" key="4">
    <source>
        <dbReference type="ARBA" id="ARBA00022964"/>
    </source>
</evidence>
<dbReference type="GO" id="GO:0046872">
    <property type="term" value="F:metal ion binding"/>
    <property type="evidence" value="ECO:0007669"/>
    <property type="project" value="UniProtKB-KW"/>
</dbReference>
<dbReference type="InterPro" id="IPR044862">
    <property type="entry name" value="Pro_4_hyd_alph_FE2OG_OXY"/>
</dbReference>
<proteinExistence type="predicted"/>
<evidence type="ECO:0000313" key="12">
    <source>
        <dbReference type="Proteomes" id="UP001530315"/>
    </source>
</evidence>
<feature type="compositionally biased region" description="Basic residues" evidence="7">
    <location>
        <begin position="30"/>
        <end position="43"/>
    </location>
</feature>
<gene>
    <name evidence="11" type="ORF">ACHAW5_007964</name>
</gene>
<keyword evidence="8" id="KW-0472">Membrane</keyword>
<dbReference type="GO" id="GO:0051213">
    <property type="term" value="F:dioxygenase activity"/>
    <property type="evidence" value="ECO:0007669"/>
    <property type="project" value="UniProtKB-KW"/>
</dbReference>
<dbReference type="PANTHER" id="PTHR12907:SF26">
    <property type="entry name" value="HIF PROLYL HYDROXYLASE, ISOFORM C"/>
    <property type="match status" value="1"/>
</dbReference>
<feature type="domain" description="Fe2OG dioxygenase" evidence="10">
    <location>
        <begin position="214"/>
        <end position="323"/>
    </location>
</feature>